<keyword evidence="1" id="KW-0812">Transmembrane</keyword>
<feature type="transmembrane region" description="Helical" evidence="1">
    <location>
        <begin position="111"/>
        <end position="131"/>
    </location>
</feature>
<gene>
    <name evidence="2" type="ORF">IG616_10870</name>
</gene>
<keyword evidence="3" id="KW-1185">Reference proteome</keyword>
<reference evidence="3" key="1">
    <citation type="submission" date="2020-09" db="EMBL/GenBank/DDBJ databases">
        <title>The genome sequence of strain Labrenzia suaedae 4C16A.</title>
        <authorList>
            <person name="Liu Y."/>
        </authorList>
    </citation>
    <scope>NUCLEOTIDE SEQUENCE [LARGE SCALE GENOMIC DNA]</scope>
    <source>
        <strain evidence="3">4C16A</strain>
    </source>
</reference>
<feature type="transmembrane region" description="Helical" evidence="1">
    <location>
        <begin position="78"/>
        <end position="99"/>
    </location>
</feature>
<evidence type="ECO:0000313" key="2">
    <source>
        <dbReference type="EMBL" id="MBD8892054.1"/>
    </source>
</evidence>
<evidence type="ECO:0000256" key="1">
    <source>
        <dbReference type="SAM" id="Phobius"/>
    </source>
</evidence>
<protein>
    <submittedName>
        <fullName evidence="2">Uncharacterized protein</fullName>
    </submittedName>
</protein>
<sequence>MTPSLSEFHLGGLTGHFYALQLLYFTKQLLPAVMQSVYEFAASASIAVAFHRYALLGERPNRLHFKFRRREIKFTGKLLVLSAIPAAFIVLRVMAIMMMEDIELVFTVGDPLRLAVSFLIAPLLLRAALALPASAIDHPIGFRAAYNYGKGLGLPMFGATLVLLIPVFLTNYALPRSVSLLDQGSATVFPQIKTMLLPPVLLVVKCLVTTAVITAAYRIAAERLRPTNVSL</sequence>
<dbReference type="Proteomes" id="UP000632063">
    <property type="component" value="Unassembled WGS sequence"/>
</dbReference>
<evidence type="ECO:0000313" key="3">
    <source>
        <dbReference type="Proteomes" id="UP000632063"/>
    </source>
</evidence>
<accession>A0ABR9CMG5</accession>
<comment type="caution">
    <text evidence="2">The sequence shown here is derived from an EMBL/GenBank/DDBJ whole genome shotgun (WGS) entry which is preliminary data.</text>
</comment>
<dbReference type="EMBL" id="JACYXI010000006">
    <property type="protein sequence ID" value="MBD8892054.1"/>
    <property type="molecule type" value="Genomic_DNA"/>
</dbReference>
<proteinExistence type="predicted"/>
<reference evidence="2 3" key="2">
    <citation type="journal article" date="2021" name="Int. J. Syst. Evol. Microbiol.">
        <title>Roseibium litorale sp. nov., isolated from a tidal flat sediment and proposal for the reclassification of Labrenzia polysiphoniae as Roseibium polysiphoniae comb. nov.</title>
        <authorList>
            <person name="Liu Y."/>
            <person name="Pei T."/>
            <person name="Du J."/>
            <person name="Chao M."/>
            <person name="Deng M.R."/>
            <person name="Zhu H."/>
        </authorList>
    </citation>
    <scope>NUCLEOTIDE SEQUENCE [LARGE SCALE GENOMIC DNA]</scope>
    <source>
        <strain evidence="2 3">4C16A</strain>
    </source>
</reference>
<dbReference type="RefSeq" id="WP_192148182.1">
    <property type="nucleotide sequence ID" value="NZ_JACYXI010000006.1"/>
</dbReference>
<organism evidence="2 3">
    <name type="scientific">Roseibium litorale</name>
    <dbReference type="NCBI Taxonomy" id="2803841"/>
    <lineage>
        <taxon>Bacteria</taxon>
        <taxon>Pseudomonadati</taxon>
        <taxon>Pseudomonadota</taxon>
        <taxon>Alphaproteobacteria</taxon>
        <taxon>Hyphomicrobiales</taxon>
        <taxon>Stappiaceae</taxon>
        <taxon>Roseibium</taxon>
    </lineage>
</organism>
<name>A0ABR9CMG5_9HYPH</name>
<keyword evidence="1" id="KW-0472">Membrane</keyword>
<keyword evidence="1" id="KW-1133">Transmembrane helix</keyword>
<feature type="transmembrane region" description="Helical" evidence="1">
    <location>
        <begin position="194"/>
        <end position="217"/>
    </location>
</feature>
<feature type="transmembrane region" description="Helical" evidence="1">
    <location>
        <begin position="37"/>
        <end position="57"/>
    </location>
</feature>
<feature type="transmembrane region" description="Helical" evidence="1">
    <location>
        <begin position="152"/>
        <end position="174"/>
    </location>
</feature>